<comment type="similarity">
    <text evidence="11">Belongs to the protein kinase superfamily. Ser/Thr protein kinase family. MAP kinase subfamily.</text>
</comment>
<dbReference type="PROSITE" id="PS00107">
    <property type="entry name" value="PROTEIN_KINASE_ATP"/>
    <property type="match status" value="1"/>
</dbReference>
<dbReference type="FunFam" id="1.10.510.10:FF:000238">
    <property type="entry name" value="Mitogen-activated protein kinase"/>
    <property type="match status" value="1"/>
</dbReference>
<keyword evidence="4 9" id="KW-0547">Nucleotide-binding</keyword>
<keyword evidence="2 10" id="KW-0723">Serine/threonine-protein kinase</keyword>
<keyword evidence="3 11" id="KW-0808">Transferase</keyword>
<evidence type="ECO:0000313" key="13">
    <source>
        <dbReference type="EMBL" id="OMJ79288.1"/>
    </source>
</evidence>
<evidence type="ECO:0000256" key="4">
    <source>
        <dbReference type="ARBA" id="ARBA00022741"/>
    </source>
</evidence>
<reference evidence="13 14" key="1">
    <citation type="submission" date="2016-11" db="EMBL/GenBank/DDBJ databases">
        <title>The macronuclear genome of Stentor coeruleus: a giant cell with tiny introns.</title>
        <authorList>
            <person name="Slabodnick M."/>
            <person name="Ruby J.G."/>
            <person name="Reiff S.B."/>
            <person name="Swart E.C."/>
            <person name="Gosai S."/>
            <person name="Prabakaran S."/>
            <person name="Witkowska E."/>
            <person name="Larue G.E."/>
            <person name="Fisher S."/>
            <person name="Freeman R.M."/>
            <person name="Gunawardena J."/>
            <person name="Chu W."/>
            <person name="Stover N.A."/>
            <person name="Gregory B.D."/>
            <person name="Nowacki M."/>
            <person name="Derisi J."/>
            <person name="Roy S.W."/>
            <person name="Marshall W.F."/>
            <person name="Sood P."/>
        </authorList>
    </citation>
    <scope>NUCLEOTIDE SEQUENCE [LARGE SCALE GENOMIC DNA]</scope>
    <source>
        <strain evidence="13">WM001</strain>
    </source>
</reference>
<protein>
    <recommendedName>
        <fullName evidence="1 11">Mitogen-activated protein kinase</fullName>
        <ecNumber evidence="1 11">2.7.11.24</ecNumber>
    </recommendedName>
</protein>
<keyword evidence="11" id="KW-0460">Magnesium</keyword>
<dbReference type="FunFam" id="3.30.200.20:FF:000166">
    <property type="entry name" value="Mitogen-activated protein kinase"/>
    <property type="match status" value="1"/>
</dbReference>
<dbReference type="GO" id="GO:0005524">
    <property type="term" value="F:ATP binding"/>
    <property type="evidence" value="ECO:0007669"/>
    <property type="project" value="UniProtKB-UniRule"/>
</dbReference>
<proteinExistence type="inferred from homology"/>
<dbReference type="PROSITE" id="PS01351">
    <property type="entry name" value="MAPK"/>
    <property type="match status" value="1"/>
</dbReference>
<evidence type="ECO:0000259" key="12">
    <source>
        <dbReference type="PROSITE" id="PS50011"/>
    </source>
</evidence>
<keyword evidence="14" id="KW-1185">Reference proteome</keyword>
<accession>A0A1R2BR81</accession>
<evidence type="ECO:0000256" key="1">
    <source>
        <dbReference type="ARBA" id="ARBA00012411"/>
    </source>
</evidence>
<dbReference type="EC" id="2.7.11.24" evidence="1 11"/>
<dbReference type="Gene3D" id="1.10.510.10">
    <property type="entry name" value="Transferase(Phosphotransferase) domain 1"/>
    <property type="match status" value="1"/>
</dbReference>
<organism evidence="13 14">
    <name type="scientific">Stentor coeruleus</name>
    <dbReference type="NCBI Taxonomy" id="5963"/>
    <lineage>
        <taxon>Eukaryota</taxon>
        <taxon>Sar</taxon>
        <taxon>Alveolata</taxon>
        <taxon>Ciliophora</taxon>
        <taxon>Postciliodesmatophora</taxon>
        <taxon>Heterotrichea</taxon>
        <taxon>Heterotrichida</taxon>
        <taxon>Stentoridae</taxon>
        <taxon>Stentor</taxon>
    </lineage>
</organism>
<dbReference type="AlphaFoldDB" id="A0A1R2BR81"/>
<dbReference type="PANTHER" id="PTHR24055">
    <property type="entry name" value="MITOGEN-ACTIVATED PROTEIN KINASE"/>
    <property type="match status" value="1"/>
</dbReference>
<dbReference type="GO" id="GO:0106310">
    <property type="term" value="F:protein serine kinase activity"/>
    <property type="evidence" value="ECO:0007669"/>
    <property type="project" value="RHEA"/>
</dbReference>
<dbReference type="InterPro" id="IPR003527">
    <property type="entry name" value="MAP_kinase_CS"/>
</dbReference>
<evidence type="ECO:0000313" key="14">
    <source>
        <dbReference type="Proteomes" id="UP000187209"/>
    </source>
</evidence>
<dbReference type="PROSITE" id="PS50011">
    <property type="entry name" value="PROTEIN_KINASE_DOM"/>
    <property type="match status" value="1"/>
</dbReference>
<evidence type="ECO:0000256" key="2">
    <source>
        <dbReference type="ARBA" id="ARBA00022527"/>
    </source>
</evidence>
<dbReference type="Gene3D" id="3.30.200.20">
    <property type="entry name" value="Phosphorylase Kinase, domain 1"/>
    <property type="match status" value="1"/>
</dbReference>
<comment type="activity regulation">
    <text evidence="11">Activated by threonine and tyrosine phosphorylation.</text>
</comment>
<dbReference type="PROSITE" id="PS00108">
    <property type="entry name" value="PROTEIN_KINASE_ST"/>
    <property type="match status" value="1"/>
</dbReference>
<dbReference type="OrthoDB" id="192887at2759"/>
<feature type="domain" description="Protein kinase" evidence="12">
    <location>
        <begin position="13"/>
        <end position="301"/>
    </location>
</feature>
<keyword evidence="6 9" id="KW-0067">ATP-binding</keyword>
<dbReference type="InterPro" id="IPR000719">
    <property type="entry name" value="Prot_kinase_dom"/>
</dbReference>
<dbReference type="InterPro" id="IPR050117">
    <property type="entry name" value="MAPK"/>
</dbReference>
<evidence type="ECO:0000256" key="11">
    <source>
        <dbReference type="RuleBase" id="RU361165"/>
    </source>
</evidence>
<dbReference type="InterPro" id="IPR011009">
    <property type="entry name" value="Kinase-like_dom_sf"/>
</dbReference>
<gene>
    <name evidence="13" type="ORF">SteCoe_20709</name>
</gene>
<dbReference type="SMART" id="SM00220">
    <property type="entry name" value="S_TKc"/>
    <property type="match status" value="1"/>
</dbReference>
<evidence type="ECO:0000256" key="7">
    <source>
        <dbReference type="ARBA" id="ARBA00047592"/>
    </source>
</evidence>
<evidence type="ECO:0000256" key="3">
    <source>
        <dbReference type="ARBA" id="ARBA00022679"/>
    </source>
</evidence>
<comment type="caution">
    <text evidence="13">The sequence shown here is derived from an EMBL/GenBank/DDBJ whole genome shotgun (WGS) entry which is preliminary data.</text>
</comment>
<keyword evidence="5 11" id="KW-0418">Kinase</keyword>
<comment type="catalytic activity">
    <reaction evidence="7 11">
        <text>L-threonyl-[protein] + ATP = O-phospho-L-threonyl-[protein] + ADP + H(+)</text>
        <dbReference type="Rhea" id="RHEA:46608"/>
        <dbReference type="Rhea" id="RHEA-COMP:11060"/>
        <dbReference type="Rhea" id="RHEA-COMP:11605"/>
        <dbReference type="ChEBI" id="CHEBI:15378"/>
        <dbReference type="ChEBI" id="CHEBI:30013"/>
        <dbReference type="ChEBI" id="CHEBI:30616"/>
        <dbReference type="ChEBI" id="CHEBI:61977"/>
        <dbReference type="ChEBI" id="CHEBI:456216"/>
        <dbReference type="EC" id="2.7.11.24"/>
    </reaction>
</comment>
<dbReference type="GO" id="GO:0004707">
    <property type="term" value="F:MAP kinase activity"/>
    <property type="evidence" value="ECO:0007669"/>
    <property type="project" value="UniProtKB-EC"/>
</dbReference>
<evidence type="ECO:0000256" key="9">
    <source>
        <dbReference type="PROSITE-ProRule" id="PRU10141"/>
    </source>
</evidence>
<name>A0A1R2BR81_9CILI</name>
<dbReference type="Pfam" id="PF00069">
    <property type="entry name" value="Pkinase"/>
    <property type="match status" value="1"/>
</dbReference>
<evidence type="ECO:0000256" key="5">
    <source>
        <dbReference type="ARBA" id="ARBA00022777"/>
    </source>
</evidence>
<dbReference type="InterPro" id="IPR017441">
    <property type="entry name" value="Protein_kinase_ATP_BS"/>
</dbReference>
<dbReference type="Proteomes" id="UP000187209">
    <property type="component" value="Unassembled WGS sequence"/>
</dbReference>
<sequence length="359" mass="41544">MSEDIETHILRKYEILQKLGKGAYGIVWKAIDKKTREVIALKKVFDAFQNATDAQRTFREIMFLQELNGHENIIRLLNVIRAENDRDIYLVFDFMETDLHAVIRANILEEIHKQYVTYQIIKALKYMHTGQLLHRDLKPSNILLNSECLVKVADFGLARSVASQEEGSNAVLTDYVATRWYRAPEILLGSTKYSKAVDMWSLGCIIGEMLHGKPIFPGTSTLNQLDRILELTGRPSAEDIESIQSNLASTMLDSLPPGRTKTYHDFFPSASDDGLDLVRKLLQFNPLKRLTIEQTLRHPYVSQFHNPDDEPACNRTITISINDDKKFSIREYRDRIYTDISKKKKEIRRRHLQARGYYH</sequence>
<feature type="binding site" evidence="9">
    <location>
        <position position="42"/>
    </location>
    <ligand>
        <name>ATP</name>
        <dbReference type="ChEBI" id="CHEBI:30616"/>
    </ligand>
</feature>
<evidence type="ECO:0000256" key="8">
    <source>
        <dbReference type="ARBA" id="ARBA00048312"/>
    </source>
</evidence>
<dbReference type="SUPFAM" id="SSF56112">
    <property type="entry name" value="Protein kinase-like (PK-like)"/>
    <property type="match status" value="1"/>
</dbReference>
<evidence type="ECO:0000256" key="10">
    <source>
        <dbReference type="RuleBase" id="RU000304"/>
    </source>
</evidence>
<comment type="catalytic activity">
    <reaction evidence="8">
        <text>L-seryl-[protein] + ATP = O-phospho-L-seryl-[protein] + ADP + H(+)</text>
        <dbReference type="Rhea" id="RHEA:17989"/>
        <dbReference type="Rhea" id="RHEA-COMP:9863"/>
        <dbReference type="Rhea" id="RHEA-COMP:11604"/>
        <dbReference type="ChEBI" id="CHEBI:15378"/>
        <dbReference type="ChEBI" id="CHEBI:29999"/>
        <dbReference type="ChEBI" id="CHEBI:30616"/>
        <dbReference type="ChEBI" id="CHEBI:83421"/>
        <dbReference type="ChEBI" id="CHEBI:456216"/>
        <dbReference type="EC" id="2.7.11.24"/>
    </reaction>
</comment>
<dbReference type="InterPro" id="IPR008271">
    <property type="entry name" value="Ser/Thr_kinase_AS"/>
</dbReference>
<comment type="cofactor">
    <cofactor evidence="11">
        <name>Mg(2+)</name>
        <dbReference type="ChEBI" id="CHEBI:18420"/>
    </cofactor>
</comment>
<evidence type="ECO:0000256" key="6">
    <source>
        <dbReference type="ARBA" id="ARBA00022840"/>
    </source>
</evidence>
<dbReference type="CDD" id="cd07852">
    <property type="entry name" value="STKc_MAPK15-like"/>
    <property type="match status" value="1"/>
</dbReference>
<dbReference type="EMBL" id="MPUH01000478">
    <property type="protein sequence ID" value="OMJ79288.1"/>
    <property type="molecule type" value="Genomic_DNA"/>
</dbReference>